<evidence type="ECO:0000256" key="1">
    <source>
        <dbReference type="PROSITE-ProRule" id="PRU00781"/>
    </source>
</evidence>
<proteinExistence type="predicted"/>
<gene>
    <name evidence="3" type="ORF">A3Q56_07623</name>
</gene>
<dbReference type="EMBL" id="LWCA01001696">
    <property type="protein sequence ID" value="OAF64653.1"/>
    <property type="molecule type" value="Genomic_DNA"/>
</dbReference>
<dbReference type="GO" id="GO:0046854">
    <property type="term" value="P:phosphatidylinositol phosphate biosynthetic process"/>
    <property type="evidence" value="ECO:0007669"/>
    <property type="project" value="TreeGrafter"/>
</dbReference>
<dbReference type="InterPro" id="IPR002498">
    <property type="entry name" value="PInositol-4-P-4/5-kinase_core"/>
</dbReference>
<organism evidence="3 4">
    <name type="scientific">Intoshia linei</name>
    <dbReference type="NCBI Taxonomy" id="1819745"/>
    <lineage>
        <taxon>Eukaryota</taxon>
        <taxon>Metazoa</taxon>
        <taxon>Spiralia</taxon>
        <taxon>Lophotrochozoa</taxon>
        <taxon>Mesozoa</taxon>
        <taxon>Orthonectida</taxon>
        <taxon>Rhopaluridae</taxon>
        <taxon>Intoshia</taxon>
    </lineage>
</organism>
<dbReference type="InterPro" id="IPR023610">
    <property type="entry name" value="PInositol-4/5-P-5/4-kinase"/>
</dbReference>
<dbReference type="GO" id="GO:0005886">
    <property type="term" value="C:plasma membrane"/>
    <property type="evidence" value="ECO:0007669"/>
    <property type="project" value="TreeGrafter"/>
</dbReference>
<dbReference type="Gene3D" id="3.30.810.10">
    <property type="entry name" value="2-Layer Sandwich"/>
    <property type="match status" value="1"/>
</dbReference>
<evidence type="ECO:0000313" key="3">
    <source>
        <dbReference type="EMBL" id="OAF64653.1"/>
    </source>
</evidence>
<keyword evidence="1" id="KW-0067">ATP-binding</keyword>
<name>A0A177ATF5_9BILA</name>
<dbReference type="SUPFAM" id="SSF56104">
    <property type="entry name" value="SAICAR synthase-like"/>
    <property type="match status" value="1"/>
</dbReference>
<dbReference type="InterPro" id="IPR027483">
    <property type="entry name" value="PInositol-4-P-4/5-kinase_C_sf"/>
</dbReference>
<dbReference type="GO" id="GO:0016308">
    <property type="term" value="F:1-phosphatidylinositol-4-phosphate 5-kinase activity"/>
    <property type="evidence" value="ECO:0007669"/>
    <property type="project" value="TreeGrafter"/>
</dbReference>
<dbReference type="OrthoDB" id="70770at2759"/>
<evidence type="ECO:0000313" key="4">
    <source>
        <dbReference type="Proteomes" id="UP000078046"/>
    </source>
</evidence>
<evidence type="ECO:0000259" key="2">
    <source>
        <dbReference type="PROSITE" id="PS51455"/>
    </source>
</evidence>
<feature type="domain" description="PIPK" evidence="2">
    <location>
        <begin position="1"/>
        <end position="50"/>
    </location>
</feature>
<accession>A0A177ATF5</accession>
<dbReference type="GO" id="GO:0005524">
    <property type="term" value="F:ATP binding"/>
    <property type="evidence" value="ECO:0007669"/>
    <property type="project" value="UniProtKB-UniRule"/>
</dbReference>
<comment type="caution">
    <text evidence="3">The sequence shown here is derived from an EMBL/GenBank/DDBJ whole genome shotgun (WGS) entry which is preliminary data.</text>
</comment>
<dbReference type="Proteomes" id="UP000078046">
    <property type="component" value="Unassembled WGS sequence"/>
</dbReference>
<keyword evidence="1" id="KW-0418">Kinase</keyword>
<dbReference type="Pfam" id="PF01504">
    <property type="entry name" value="PIP5K"/>
    <property type="match status" value="1"/>
</dbReference>
<keyword evidence="1" id="KW-0808">Transferase</keyword>
<protein>
    <recommendedName>
        <fullName evidence="2">PIPK domain-containing protein</fullName>
    </recommendedName>
</protein>
<dbReference type="PANTHER" id="PTHR23086:SF101">
    <property type="entry name" value="LP03320P-RELATED"/>
    <property type="match status" value="1"/>
</dbReference>
<sequence length="136" mass="15552">MGLIDILQNYRASKKLEHGFKSILFDGKSISVTEPTFYEKRFTSFLSKFVFTCEPTIKVLKRNSTKKDLKRYSITTSIKIKQESNKILSFVETPPPPFTADKQSATSSIKISNVSTTTKLVEPTFNEDEHSMTIRF</sequence>
<dbReference type="AlphaFoldDB" id="A0A177ATF5"/>
<dbReference type="PANTHER" id="PTHR23086">
    <property type="entry name" value="PHOSPHATIDYLINOSITOL-4-PHOSPHATE 5-KINASE"/>
    <property type="match status" value="1"/>
</dbReference>
<keyword evidence="4" id="KW-1185">Reference proteome</keyword>
<reference evidence="3 4" key="1">
    <citation type="submission" date="2016-04" db="EMBL/GenBank/DDBJ databases">
        <title>The genome of Intoshia linei affirms orthonectids as highly simplified spiralians.</title>
        <authorList>
            <person name="Mikhailov K.V."/>
            <person name="Slusarev G.S."/>
            <person name="Nikitin M.A."/>
            <person name="Logacheva M.D."/>
            <person name="Penin A."/>
            <person name="Aleoshin V."/>
            <person name="Panchin Y.V."/>
        </authorList>
    </citation>
    <scope>NUCLEOTIDE SEQUENCE [LARGE SCALE GENOMIC DNA]</scope>
    <source>
        <strain evidence="3">Intl2013</strain>
        <tissue evidence="3">Whole animal</tissue>
    </source>
</reference>
<dbReference type="PROSITE" id="PS51455">
    <property type="entry name" value="PIPK"/>
    <property type="match status" value="1"/>
</dbReference>
<keyword evidence="1" id="KW-0547">Nucleotide-binding</keyword>